<gene>
    <name evidence="14" type="ORF">PEVE_00035657</name>
</gene>
<dbReference type="InterPro" id="IPR036047">
    <property type="entry name" value="F-box-like_dom_sf"/>
</dbReference>
<keyword evidence="10" id="KW-1133">Transmembrane helix</keyword>
<dbReference type="InterPro" id="IPR026050">
    <property type="entry name" value="C1GALT1/C1GALT1_chp1"/>
</dbReference>
<feature type="non-terminal residue" evidence="14">
    <location>
        <position position="515"/>
    </location>
</feature>
<dbReference type="Proteomes" id="UP001159427">
    <property type="component" value="Unassembled WGS sequence"/>
</dbReference>
<proteinExistence type="inferred from homology"/>
<comment type="caution">
    <text evidence="14">The sequence shown here is derived from an EMBL/GenBank/DDBJ whole genome shotgun (WGS) entry which is preliminary data.</text>
</comment>
<accession>A0ABN8T2J2</accession>
<evidence type="ECO:0000256" key="8">
    <source>
        <dbReference type="ARBA" id="ARBA00022741"/>
    </source>
</evidence>
<dbReference type="Gene3D" id="3.90.550.50">
    <property type="match status" value="1"/>
</dbReference>
<evidence type="ECO:0000256" key="2">
    <source>
        <dbReference type="ARBA" id="ARBA00004922"/>
    </source>
</evidence>
<dbReference type="Gene3D" id="1.20.1280.50">
    <property type="match status" value="1"/>
</dbReference>
<dbReference type="InterPro" id="IPR003378">
    <property type="entry name" value="Fringe-like_glycosylTrfase"/>
</dbReference>
<evidence type="ECO:0000256" key="9">
    <source>
        <dbReference type="ARBA" id="ARBA00022968"/>
    </source>
</evidence>
<sequence>MECLGEDVLFAIFSFLDVRALCCASQVCQQWNRISNSNFLWRSHVIQLCTKRKISAHLGRAENWKVRYVQLSTGRLYPRSSSKTEKKLNFDTLIANLFPVETAKFVQLTVKKRLPIRDFVESHGHKYVTGKAFYQHTKSETISVKKKILLQEKLSGQLFEGNAVREMLGLNKETPDWNIHPSNFDRRIAEFYRVFVQSTSVQVTKSPPLNEDDDLDITHKIVHRDSNKFKVESPVDFDADLKDHHHHLSLNKEALKEQQEIRILCWVMTSPENLPIKGKPVKETWGKRCNVLLFMSSKDDPSFPAIGLDVGEGRDQLWRKTRAAWDYVYEHHINDADWFIKADDDTFVIIENLRHQVSSLDSEKPHYLGRYFKPFGGYNSGGAGYVFSRETLRRFKTALGDSSKCAQQSFAEDVEVGKCLNAMCVKPAYTRDKSGRETFMPLPPEHHLIPGYLNKDFWLWSYDNNPYKDGPECCSDHAVTFHYINPNMMYVLEYLVYHLRPYGMIHDDHSSEGLG</sequence>
<evidence type="ECO:0000259" key="13">
    <source>
        <dbReference type="PROSITE" id="PS50181"/>
    </source>
</evidence>
<evidence type="ECO:0000256" key="12">
    <source>
        <dbReference type="SAM" id="SignalP"/>
    </source>
</evidence>
<dbReference type="Pfam" id="PF12937">
    <property type="entry name" value="F-box-like"/>
    <property type="match status" value="1"/>
</dbReference>
<keyword evidence="11" id="KW-0472">Membrane</keyword>
<feature type="chain" id="PRO_5046138162" description="N-acetylgalactosaminide beta-1,3-galactosyltransferase" evidence="12">
    <location>
        <begin position="25"/>
        <end position="515"/>
    </location>
</feature>
<dbReference type="PANTHER" id="PTHR23033:SF14">
    <property type="entry name" value="GLYCOPROTEIN-N-ACETYLGALACTOSAMINE 3-BETA-GALACTOSYLTRANSFERASE 1-RELATED"/>
    <property type="match status" value="1"/>
</dbReference>
<evidence type="ECO:0000256" key="3">
    <source>
        <dbReference type="ARBA" id="ARBA00006462"/>
    </source>
</evidence>
<dbReference type="PANTHER" id="PTHR23033">
    <property type="entry name" value="BETA1,3-GALACTOSYLTRANSFERASE"/>
    <property type="match status" value="1"/>
</dbReference>
<name>A0ABN8T2J2_9CNID</name>
<feature type="domain" description="F-box" evidence="13">
    <location>
        <begin position="1"/>
        <end position="44"/>
    </location>
</feature>
<evidence type="ECO:0000256" key="11">
    <source>
        <dbReference type="ARBA" id="ARBA00023136"/>
    </source>
</evidence>
<dbReference type="Pfam" id="PF02434">
    <property type="entry name" value="Fringe"/>
    <property type="match status" value="1"/>
</dbReference>
<comment type="pathway">
    <text evidence="2">Protein modification; protein glycosylation.</text>
</comment>
<dbReference type="EMBL" id="CALNXI010005556">
    <property type="protein sequence ID" value="CAH3198077.1"/>
    <property type="molecule type" value="Genomic_DNA"/>
</dbReference>
<dbReference type="EC" id="2.4.1.122" evidence="4"/>
<evidence type="ECO:0000256" key="5">
    <source>
        <dbReference type="ARBA" id="ARBA00022676"/>
    </source>
</evidence>
<evidence type="ECO:0000256" key="7">
    <source>
        <dbReference type="ARBA" id="ARBA00022692"/>
    </source>
</evidence>
<dbReference type="PROSITE" id="PS50181">
    <property type="entry name" value="FBOX"/>
    <property type="match status" value="1"/>
</dbReference>
<keyword evidence="7" id="KW-0812">Transmembrane</keyword>
<evidence type="ECO:0000256" key="1">
    <source>
        <dbReference type="ARBA" id="ARBA00004606"/>
    </source>
</evidence>
<keyword evidence="12" id="KW-0732">Signal</keyword>
<keyword evidence="6" id="KW-0808">Transferase</keyword>
<comment type="subcellular location">
    <subcellularLocation>
        <location evidence="1">Membrane</location>
        <topology evidence="1">Single-pass type II membrane protein</topology>
    </subcellularLocation>
</comment>
<keyword evidence="15" id="KW-1185">Reference proteome</keyword>
<comment type="similarity">
    <text evidence="3">Belongs to the glycosyltransferase 31 family. Beta3-Gal-T subfamily.</text>
</comment>
<keyword evidence="5" id="KW-0328">Glycosyltransferase</keyword>
<evidence type="ECO:0000256" key="6">
    <source>
        <dbReference type="ARBA" id="ARBA00022679"/>
    </source>
</evidence>
<evidence type="ECO:0000256" key="10">
    <source>
        <dbReference type="ARBA" id="ARBA00022989"/>
    </source>
</evidence>
<keyword evidence="8" id="KW-0547">Nucleotide-binding</keyword>
<evidence type="ECO:0000256" key="4">
    <source>
        <dbReference type="ARBA" id="ARBA00012557"/>
    </source>
</evidence>
<keyword evidence="9" id="KW-0735">Signal-anchor</keyword>
<dbReference type="SUPFAM" id="SSF81383">
    <property type="entry name" value="F-box domain"/>
    <property type="match status" value="1"/>
</dbReference>
<organism evidence="14 15">
    <name type="scientific">Porites evermanni</name>
    <dbReference type="NCBI Taxonomy" id="104178"/>
    <lineage>
        <taxon>Eukaryota</taxon>
        <taxon>Metazoa</taxon>
        <taxon>Cnidaria</taxon>
        <taxon>Anthozoa</taxon>
        <taxon>Hexacorallia</taxon>
        <taxon>Scleractinia</taxon>
        <taxon>Fungiina</taxon>
        <taxon>Poritidae</taxon>
        <taxon>Porites</taxon>
    </lineage>
</organism>
<protein>
    <recommendedName>
        <fullName evidence="4">N-acetylgalactosaminide beta-1,3-galactosyltransferase</fullName>
        <ecNumber evidence="4">2.4.1.122</ecNumber>
    </recommendedName>
</protein>
<feature type="signal peptide" evidence="12">
    <location>
        <begin position="1"/>
        <end position="24"/>
    </location>
</feature>
<dbReference type="SMART" id="SM00256">
    <property type="entry name" value="FBOX"/>
    <property type="match status" value="1"/>
</dbReference>
<dbReference type="InterPro" id="IPR001810">
    <property type="entry name" value="F-box_dom"/>
</dbReference>
<evidence type="ECO:0000313" key="15">
    <source>
        <dbReference type="Proteomes" id="UP001159427"/>
    </source>
</evidence>
<reference evidence="14 15" key="1">
    <citation type="submission" date="2022-05" db="EMBL/GenBank/DDBJ databases">
        <authorList>
            <consortium name="Genoscope - CEA"/>
            <person name="William W."/>
        </authorList>
    </citation>
    <scope>NUCLEOTIDE SEQUENCE [LARGE SCALE GENOMIC DNA]</scope>
</reference>
<evidence type="ECO:0000313" key="14">
    <source>
        <dbReference type="EMBL" id="CAH3198077.1"/>
    </source>
</evidence>